<evidence type="ECO:0000256" key="1">
    <source>
        <dbReference type="ARBA" id="ARBA00008419"/>
    </source>
</evidence>
<comment type="similarity">
    <text evidence="1">Belongs to the 6-phosphogluconate dehydrogenase family.</text>
</comment>
<dbReference type="Pfam" id="PF00393">
    <property type="entry name" value="6PGD"/>
    <property type="match status" value="1"/>
</dbReference>
<dbReference type="SMART" id="SM01350">
    <property type="entry name" value="6PGD"/>
    <property type="match status" value="1"/>
</dbReference>
<dbReference type="PRINTS" id="PR00076">
    <property type="entry name" value="6PGDHDRGNASE"/>
</dbReference>
<reference evidence="5" key="2">
    <citation type="journal article" date="2021" name="Microbiome">
        <title>Successional dynamics and alternative stable states in a saline activated sludge microbial community over 9 years.</title>
        <authorList>
            <person name="Wang Y."/>
            <person name="Ye J."/>
            <person name="Ju F."/>
            <person name="Liu L."/>
            <person name="Boyd J.A."/>
            <person name="Deng Y."/>
            <person name="Parks D.H."/>
            <person name="Jiang X."/>
            <person name="Yin X."/>
            <person name="Woodcroft B.J."/>
            <person name="Tyson G.W."/>
            <person name="Hugenholtz P."/>
            <person name="Polz M.F."/>
            <person name="Zhang T."/>
        </authorList>
    </citation>
    <scope>NUCLEOTIDE SEQUENCE</scope>
    <source>
        <strain evidence="5">HKST-UBA09</strain>
    </source>
</reference>
<sequence length="302" mass="33101">MKKQIGIIGLGKMGANIARNFKNKGWEVVAYNRTAADTQEIEKEGIIGAYSYEELASKLESPRVVWVMVPSNDPATEVLVSDSGILPHLSEGDYLIDAGNSYFKNTKQRAEQVEAKGVHFVDCGVSGGPEGALKGACCMIGGIRSDFEYLEEAFRDVSAPDAYEFFEGHAAGHFVKMIHNGIEYGMMQSIAEGFDVMKNSEFNLSLVNVARIYGKQSVISSRLIDWTKEGFEKFGEDLSEVSGSAGHLGEGEWSIKTGQEMNIPVKVMEEAFNARLKSAENPSFQGKIISMLRNMFGGHSVK</sequence>
<reference evidence="5" key="1">
    <citation type="submission" date="2020-04" db="EMBL/GenBank/DDBJ databases">
        <authorList>
            <person name="Zhang T."/>
        </authorList>
    </citation>
    <scope>NUCLEOTIDE SEQUENCE</scope>
    <source>
        <strain evidence="5">HKST-UBA09</strain>
    </source>
</reference>
<dbReference type="GO" id="GO:0006098">
    <property type="term" value="P:pentose-phosphate shunt"/>
    <property type="evidence" value="ECO:0007669"/>
    <property type="project" value="InterPro"/>
</dbReference>
<dbReference type="InterPro" id="IPR006115">
    <property type="entry name" value="6PGDH_NADP-bd"/>
</dbReference>
<proteinExistence type="inferred from homology"/>
<comment type="caution">
    <text evidence="5">The sequence shown here is derived from an EMBL/GenBank/DDBJ whole genome shotgun (WGS) entry which is preliminary data.</text>
</comment>
<protein>
    <submittedName>
        <fullName evidence="5">Decarboxylating 6-phosphogluconate dehydrogenase</fullName>
    </submittedName>
</protein>
<dbReference type="PANTHER" id="PTHR11811">
    <property type="entry name" value="6-PHOSPHOGLUCONATE DEHYDROGENASE"/>
    <property type="match status" value="1"/>
</dbReference>
<dbReference type="GO" id="GO:0004616">
    <property type="term" value="F:phosphogluconate dehydrogenase (decarboxylating) activity"/>
    <property type="evidence" value="ECO:0007669"/>
    <property type="project" value="InterPro"/>
</dbReference>
<gene>
    <name evidence="5" type="primary">gnd</name>
    <name evidence="5" type="ORF">KC669_04245</name>
</gene>
<evidence type="ECO:0000259" key="4">
    <source>
        <dbReference type="SMART" id="SM01350"/>
    </source>
</evidence>
<dbReference type="Pfam" id="PF03446">
    <property type="entry name" value="NAD_binding_2"/>
    <property type="match status" value="1"/>
</dbReference>
<dbReference type="InterPro" id="IPR036291">
    <property type="entry name" value="NAD(P)-bd_dom_sf"/>
</dbReference>
<dbReference type="Proteomes" id="UP000714915">
    <property type="component" value="Unassembled WGS sequence"/>
</dbReference>
<dbReference type="InterPro" id="IPR008927">
    <property type="entry name" value="6-PGluconate_DH-like_C_sf"/>
</dbReference>
<name>A0A955LBX9_9BACT</name>
<dbReference type="InterPro" id="IPR006114">
    <property type="entry name" value="6PGDH_C"/>
</dbReference>
<dbReference type="Gene3D" id="1.10.1040.10">
    <property type="entry name" value="N-(1-d-carboxylethyl)-l-norvaline Dehydrogenase, domain 2"/>
    <property type="match status" value="1"/>
</dbReference>
<dbReference type="Gene3D" id="3.40.50.720">
    <property type="entry name" value="NAD(P)-binding Rossmann-like Domain"/>
    <property type="match status" value="1"/>
</dbReference>
<dbReference type="SUPFAM" id="SSF48179">
    <property type="entry name" value="6-phosphogluconate dehydrogenase C-terminal domain-like"/>
    <property type="match status" value="1"/>
</dbReference>
<organism evidence="5 6">
    <name type="scientific">Candidatus Dojkabacteria bacterium</name>
    <dbReference type="NCBI Taxonomy" id="2099670"/>
    <lineage>
        <taxon>Bacteria</taxon>
        <taxon>Candidatus Dojkabacteria</taxon>
    </lineage>
</organism>
<evidence type="ECO:0000256" key="3">
    <source>
        <dbReference type="ARBA" id="ARBA00023064"/>
    </source>
</evidence>
<feature type="domain" description="6-phosphogluconate dehydrogenase C-terminal" evidence="4">
    <location>
        <begin position="172"/>
        <end position="300"/>
    </location>
</feature>
<dbReference type="NCBIfam" id="TIGR00872">
    <property type="entry name" value="gnd_rel"/>
    <property type="match status" value="1"/>
</dbReference>
<dbReference type="AlphaFoldDB" id="A0A955LBX9"/>
<dbReference type="GO" id="GO:0019521">
    <property type="term" value="P:D-gluconate metabolic process"/>
    <property type="evidence" value="ECO:0007669"/>
    <property type="project" value="UniProtKB-KW"/>
</dbReference>
<dbReference type="InterPro" id="IPR004849">
    <property type="entry name" value="6DGDH_YqeC"/>
</dbReference>
<dbReference type="NCBIfam" id="NF007161">
    <property type="entry name" value="PRK09599.1"/>
    <property type="match status" value="1"/>
</dbReference>
<keyword evidence="2" id="KW-0560">Oxidoreductase</keyword>
<dbReference type="EMBL" id="JAGQLF010000067">
    <property type="protein sequence ID" value="MCA9387216.1"/>
    <property type="molecule type" value="Genomic_DNA"/>
</dbReference>
<evidence type="ECO:0000313" key="5">
    <source>
        <dbReference type="EMBL" id="MCA9387216.1"/>
    </source>
</evidence>
<evidence type="ECO:0000256" key="2">
    <source>
        <dbReference type="ARBA" id="ARBA00023002"/>
    </source>
</evidence>
<accession>A0A955LBX9</accession>
<dbReference type="SUPFAM" id="SSF51735">
    <property type="entry name" value="NAD(P)-binding Rossmann-fold domains"/>
    <property type="match status" value="1"/>
</dbReference>
<dbReference type="InterPro" id="IPR013328">
    <property type="entry name" value="6PGD_dom2"/>
</dbReference>
<dbReference type="InterPro" id="IPR006183">
    <property type="entry name" value="Pgluconate_DH"/>
</dbReference>
<evidence type="ECO:0000313" key="6">
    <source>
        <dbReference type="Proteomes" id="UP000714915"/>
    </source>
</evidence>
<dbReference type="GO" id="GO:0050661">
    <property type="term" value="F:NADP binding"/>
    <property type="evidence" value="ECO:0007669"/>
    <property type="project" value="InterPro"/>
</dbReference>
<keyword evidence="3" id="KW-0311">Gluconate utilization</keyword>